<accession>A0A9D5H4P5</accession>
<evidence type="ECO:0000313" key="7">
    <source>
        <dbReference type="EMBL" id="KAJ0963228.1"/>
    </source>
</evidence>
<name>A0A9D5H4P5_9LILI</name>
<evidence type="ECO:0000256" key="4">
    <source>
        <dbReference type="ARBA" id="ARBA00022968"/>
    </source>
</evidence>
<evidence type="ECO:0000256" key="3">
    <source>
        <dbReference type="ARBA" id="ARBA00022676"/>
    </source>
</evidence>
<dbReference type="InterPro" id="IPR004263">
    <property type="entry name" value="Exostosin"/>
</dbReference>
<keyword evidence="8" id="KW-1185">Reference proteome</keyword>
<dbReference type="EMBL" id="JAGGNH010000009">
    <property type="protein sequence ID" value="KAJ0963228.1"/>
    <property type="molecule type" value="Genomic_DNA"/>
</dbReference>
<reference evidence="7" key="2">
    <citation type="journal article" date="2022" name="Hortic Res">
        <title>The genome of Dioscorea zingiberensis sheds light on the biosynthesis, origin and evolution of the medicinally important diosgenin saponins.</title>
        <authorList>
            <person name="Li Y."/>
            <person name="Tan C."/>
            <person name="Li Z."/>
            <person name="Guo J."/>
            <person name="Li S."/>
            <person name="Chen X."/>
            <person name="Wang C."/>
            <person name="Dai X."/>
            <person name="Yang H."/>
            <person name="Song W."/>
            <person name="Hou L."/>
            <person name="Xu J."/>
            <person name="Tong Z."/>
            <person name="Xu A."/>
            <person name="Yuan X."/>
            <person name="Wang W."/>
            <person name="Yang Q."/>
            <person name="Chen L."/>
            <person name="Sun Z."/>
            <person name="Wang K."/>
            <person name="Pan B."/>
            <person name="Chen J."/>
            <person name="Bao Y."/>
            <person name="Liu F."/>
            <person name="Qi X."/>
            <person name="Gang D.R."/>
            <person name="Wen J."/>
            <person name="Li J."/>
        </authorList>
    </citation>
    <scope>NUCLEOTIDE SEQUENCE</scope>
    <source>
        <strain evidence="7">Dzin_1.0</strain>
    </source>
</reference>
<keyword evidence="3" id="KW-0808">Transferase</keyword>
<dbReference type="PANTHER" id="PTHR11062:SF207">
    <property type="entry name" value="OS07G0188700 PROTEIN"/>
    <property type="match status" value="1"/>
</dbReference>
<dbReference type="PANTHER" id="PTHR11062">
    <property type="entry name" value="EXOSTOSIN HEPARAN SULFATE GLYCOSYLTRANSFERASE -RELATED"/>
    <property type="match status" value="1"/>
</dbReference>
<comment type="subcellular location">
    <subcellularLocation>
        <location evidence="1">Golgi apparatus membrane</location>
        <topology evidence="1">Single-pass type II membrane protein</topology>
    </subcellularLocation>
</comment>
<sequence length="524" mass="60152">MALIKPWTFLVILVPILLVYFLFFAVDSESSTSAATSWFSSFSASNSFVDAGTGTVLSSSREEHHDEFLNNEEGRVTSTSTSNFRDDDIDTLFASLPVPSHPPSQSPIPEPPENISMESYRPKEVISLLGRTRRNYVKLERLELGLARARATIKEALRNQTQNSNLADSDYIPLGPVYRNARAFYWSYKEMEKLFRVYVYDEGEPPLFHDGPCRSIYSTEGRFIHNMEMENRLRTRDPDQAHVHFLPFSVVKMVKFIYQPRSFNTAALKRTIIDYVNVISTKYPYWNRSLGADHFMLSCHDWGPDSSRAISHLYSNSIRVLCNANTSEGFHPSKDVSLPEINLKTGLNTGIIGGPSASHRPILAFFAGGLHGPIRPLILKHWKGKDDSMQIYEYLPKGVSYYEKMKRSKFCICPSGYEVASPRIVEAIYLECVPVIISDHYVLPFSDVLNWKAFSVNVSVEDIPKLKNILMSISSRQYIRMQRRVKIVQRHFVMNTPPKRFDVYHMILHSIWLRRLNIRVHPHD</sequence>
<dbReference type="InterPro" id="IPR040911">
    <property type="entry name" value="Exostosin_GT47"/>
</dbReference>
<dbReference type="AlphaFoldDB" id="A0A9D5H4P5"/>
<evidence type="ECO:0000259" key="6">
    <source>
        <dbReference type="Pfam" id="PF03016"/>
    </source>
</evidence>
<dbReference type="Pfam" id="PF03016">
    <property type="entry name" value="Exostosin_GT47"/>
    <property type="match status" value="1"/>
</dbReference>
<feature type="domain" description="Exostosin GT47" evidence="6">
    <location>
        <begin position="192"/>
        <end position="473"/>
    </location>
</feature>
<reference evidence="7" key="1">
    <citation type="submission" date="2021-03" db="EMBL/GenBank/DDBJ databases">
        <authorList>
            <person name="Li Z."/>
            <person name="Yang C."/>
        </authorList>
    </citation>
    <scope>NUCLEOTIDE SEQUENCE</scope>
    <source>
        <strain evidence="7">Dzin_1.0</strain>
        <tissue evidence="7">Leaf</tissue>
    </source>
</reference>
<keyword evidence="4" id="KW-0812">Transmembrane</keyword>
<comment type="caution">
    <text evidence="7">The sequence shown here is derived from an EMBL/GenBank/DDBJ whole genome shotgun (WGS) entry which is preliminary data.</text>
</comment>
<organism evidence="7 8">
    <name type="scientific">Dioscorea zingiberensis</name>
    <dbReference type="NCBI Taxonomy" id="325984"/>
    <lineage>
        <taxon>Eukaryota</taxon>
        <taxon>Viridiplantae</taxon>
        <taxon>Streptophyta</taxon>
        <taxon>Embryophyta</taxon>
        <taxon>Tracheophyta</taxon>
        <taxon>Spermatophyta</taxon>
        <taxon>Magnoliopsida</taxon>
        <taxon>Liliopsida</taxon>
        <taxon>Dioscoreales</taxon>
        <taxon>Dioscoreaceae</taxon>
        <taxon>Dioscorea</taxon>
    </lineage>
</organism>
<keyword evidence="4" id="KW-0735">Signal-anchor</keyword>
<dbReference type="OrthoDB" id="1924787at2759"/>
<dbReference type="GO" id="GO:0016757">
    <property type="term" value="F:glycosyltransferase activity"/>
    <property type="evidence" value="ECO:0007669"/>
    <property type="project" value="UniProtKB-KW"/>
</dbReference>
<proteinExistence type="inferred from homology"/>
<dbReference type="GO" id="GO:0000139">
    <property type="term" value="C:Golgi membrane"/>
    <property type="evidence" value="ECO:0007669"/>
    <property type="project" value="UniProtKB-SubCell"/>
</dbReference>
<evidence type="ECO:0000313" key="8">
    <source>
        <dbReference type="Proteomes" id="UP001085076"/>
    </source>
</evidence>
<keyword evidence="3" id="KW-0328">Glycosyltransferase</keyword>
<evidence type="ECO:0000256" key="2">
    <source>
        <dbReference type="ARBA" id="ARBA00010271"/>
    </source>
</evidence>
<evidence type="ECO:0000256" key="1">
    <source>
        <dbReference type="ARBA" id="ARBA00004323"/>
    </source>
</evidence>
<protein>
    <recommendedName>
        <fullName evidence="6">Exostosin GT47 domain-containing protein</fullName>
    </recommendedName>
</protein>
<evidence type="ECO:0000256" key="5">
    <source>
        <dbReference type="ARBA" id="ARBA00023034"/>
    </source>
</evidence>
<gene>
    <name evidence="7" type="ORF">J5N97_028350</name>
</gene>
<keyword evidence="5" id="KW-0333">Golgi apparatus</keyword>
<comment type="similarity">
    <text evidence="2">Belongs to the glycosyltransferase 47 family.</text>
</comment>
<dbReference type="Proteomes" id="UP001085076">
    <property type="component" value="Miscellaneous, Linkage group lg09"/>
</dbReference>